<proteinExistence type="predicted"/>
<evidence type="ECO:0000313" key="2">
    <source>
        <dbReference type="Proteomes" id="UP000093928"/>
    </source>
</evidence>
<sequence length="123" mass="12830">MGSSTYAQIAAALGELDVCADRLCELTFDAPAAAELLGIMKSLQRVVRKLRVPGHAVINQLGSVASPAELGGALDQALADRLRHQIRGQALDRRGRRFRSASRADGCTVGAGIACSRGCGAAR</sequence>
<accession>A0A1A3NIY1</accession>
<protein>
    <recommendedName>
        <fullName evidence="3">DUF222 domain-containing protein</fullName>
    </recommendedName>
</protein>
<dbReference type="Proteomes" id="UP000093928">
    <property type="component" value="Unassembled WGS sequence"/>
</dbReference>
<dbReference type="EMBL" id="LZLS01000206">
    <property type="protein sequence ID" value="OBK21285.1"/>
    <property type="molecule type" value="Genomic_DNA"/>
</dbReference>
<comment type="caution">
    <text evidence="1">The sequence shown here is derived from an EMBL/GenBank/DDBJ whole genome shotgun (WGS) entry which is preliminary data.</text>
</comment>
<gene>
    <name evidence="1" type="ORF">A5634_10455</name>
</gene>
<evidence type="ECO:0008006" key="3">
    <source>
        <dbReference type="Google" id="ProtNLM"/>
    </source>
</evidence>
<reference evidence="1 2" key="1">
    <citation type="submission" date="2016-06" db="EMBL/GenBank/DDBJ databases">
        <authorList>
            <person name="Kjaerup R.B."/>
            <person name="Dalgaard T.S."/>
            <person name="Juul-Madsen H.R."/>
        </authorList>
    </citation>
    <scope>NUCLEOTIDE SEQUENCE [LARGE SCALE GENOMIC DNA]</scope>
    <source>
        <strain evidence="1 2">1165133.8</strain>
    </source>
</reference>
<dbReference type="AlphaFoldDB" id="A0A1A3NIY1"/>
<name>A0A1A3NIY1_MYCAS</name>
<organism evidence="1 2">
    <name type="scientific">Mycobacterium asiaticum</name>
    <dbReference type="NCBI Taxonomy" id="1790"/>
    <lineage>
        <taxon>Bacteria</taxon>
        <taxon>Bacillati</taxon>
        <taxon>Actinomycetota</taxon>
        <taxon>Actinomycetes</taxon>
        <taxon>Mycobacteriales</taxon>
        <taxon>Mycobacteriaceae</taxon>
        <taxon>Mycobacterium</taxon>
    </lineage>
</organism>
<evidence type="ECO:0000313" key="1">
    <source>
        <dbReference type="EMBL" id="OBK21285.1"/>
    </source>
</evidence>